<protein>
    <submittedName>
        <fullName evidence="3">Potassium channel family protein</fullName>
    </submittedName>
</protein>
<organism evidence="3 4">
    <name type="scientific">Rhodoplanes azumiensis</name>
    <dbReference type="NCBI Taxonomy" id="1897628"/>
    <lineage>
        <taxon>Bacteria</taxon>
        <taxon>Pseudomonadati</taxon>
        <taxon>Pseudomonadota</taxon>
        <taxon>Alphaproteobacteria</taxon>
        <taxon>Hyphomicrobiales</taxon>
        <taxon>Nitrobacteraceae</taxon>
        <taxon>Rhodoplanes</taxon>
    </lineage>
</organism>
<keyword evidence="1" id="KW-0472">Membrane</keyword>
<evidence type="ECO:0000313" key="4">
    <source>
        <dbReference type="Proteomes" id="UP001597314"/>
    </source>
</evidence>
<accession>A0ABW5AJ42</accession>
<keyword evidence="3" id="KW-0406">Ion transport</keyword>
<dbReference type="EMBL" id="JBHUIW010000007">
    <property type="protein sequence ID" value="MFD2182122.1"/>
    <property type="molecule type" value="Genomic_DNA"/>
</dbReference>
<sequence>MHEPASARAMRGFRARLQRAQARWSDQLLTVLMVLMLLLFFVAVPLQATGSEPGQMLGAVVLLGIMACALVMSGNPWVFALLLVGLVMNGTAVVLRLHTPSRMDIMLAAGGWLVLSVVLGSVVARLVFGPGRVNTHRVIGAVLLYLLVAAAFVAVFAFVGLFIPTAFAGLEIVDSPSNASNLIYFSFVTLTSTGYGDIAPVHPIARACCNIETIIGQLYPATLLARLVTLELEHRRERVAGRDASRGEHPGRPRRD</sequence>
<gene>
    <name evidence="3" type="ORF">ACFSOX_08160</name>
</gene>
<dbReference type="Pfam" id="PF07885">
    <property type="entry name" value="Ion_trans_2"/>
    <property type="match status" value="1"/>
</dbReference>
<keyword evidence="4" id="KW-1185">Reference proteome</keyword>
<keyword evidence="1" id="KW-0812">Transmembrane</keyword>
<feature type="transmembrane region" description="Helical" evidence="1">
    <location>
        <begin position="140"/>
        <end position="163"/>
    </location>
</feature>
<evidence type="ECO:0000313" key="3">
    <source>
        <dbReference type="EMBL" id="MFD2182122.1"/>
    </source>
</evidence>
<feature type="transmembrane region" description="Helical" evidence="1">
    <location>
        <begin position="105"/>
        <end position="128"/>
    </location>
</feature>
<dbReference type="Gene3D" id="1.10.287.70">
    <property type="match status" value="1"/>
</dbReference>
<dbReference type="GO" id="GO:0034220">
    <property type="term" value="P:monoatomic ion transmembrane transport"/>
    <property type="evidence" value="ECO:0007669"/>
    <property type="project" value="UniProtKB-KW"/>
</dbReference>
<keyword evidence="1" id="KW-1133">Transmembrane helix</keyword>
<comment type="caution">
    <text evidence="3">The sequence shown here is derived from an EMBL/GenBank/DDBJ whole genome shotgun (WGS) entry which is preliminary data.</text>
</comment>
<evidence type="ECO:0000259" key="2">
    <source>
        <dbReference type="Pfam" id="PF07885"/>
    </source>
</evidence>
<dbReference type="RefSeq" id="WP_378477305.1">
    <property type="nucleotide sequence ID" value="NZ_JBHUIW010000007.1"/>
</dbReference>
<feature type="domain" description="Potassium channel" evidence="2">
    <location>
        <begin position="152"/>
        <end position="229"/>
    </location>
</feature>
<feature type="transmembrane region" description="Helical" evidence="1">
    <location>
        <begin position="54"/>
        <end position="72"/>
    </location>
</feature>
<dbReference type="SUPFAM" id="SSF81324">
    <property type="entry name" value="Voltage-gated potassium channels"/>
    <property type="match status" value="1"/>
</dbReference>
<dbReference type="InterPro" id="IPR013099">
    <property type="entry name" value="K_chnl_dom"/>
</dbReference>
<reference evidence="4" key="1">
    <citation type="journal article" date="2019" name="Int. J. Syst. Evol. Microbiol.">
        <title>The Global Catalogue of Microorganisms (GCM) 10K type strain sequencing project: providing services to taxonomists for standard genome sequencing and annotation.</title>
        <authorList>
            <consortium name="The Broad Institute Genomics Platform"/>
            <consortium name="The Broad Institute Genome Sequencing Center for Infectious Disease"/>
            <person name="Wu L."/>
            <person name="Ma J."/>
        </authorList>
    </citation>
    <scope>NUCLEOTIDE SEQUENCE [LARGE SCALE GENOMIC DNA]</scope>
    <source>
        <strain evidence="4">CGMCC 1.6774</strain>
    </source>
</reference>
<evidence type="ECO:0000256" key="1">
    <source>
        <dbReference type="SAM" id="Phobius"/>
    </source>
</evidence>
<feature type="transmembrane region" description="Helical" evidence="1">
    <location>
        <begin position="79"/>
        <end position="99"/>
    </location>
</feature>
<name>A0ABW5AJ42_9BRAD</name>
<feature type="transmembrane region" description="Helical" evidence="1">
    <location>
        <begin position="28"/>
        <end position="48"/>
    </location>
</feature>
<dbReference type="Proteomes" id="UP001597314">
    <property type="component" value="Unassembled WGS sequence"/>
</dbReference>
<keyword evidence="3" id="KW-0813">Transport</keyword>
<keyword evidence="3" id="KW-0407">Ion channel</keyword>
<proteinExistence type="predicted"/>